<dbReference type="EMBL" id="BMKQ01000002">
    <property type="protein sequence ID" value="GGF56628.1"/>
    <property type="molecule type" value="Genomic_DNA"/>
</dbReference>
<dbReference type="InterPro" id="IPR027417">
    <property type="entry name" value="P-loop_NTPase"/>
</dbReference>
<gene>
    <name evidence="1" type="ORF">GCM10011519_33160</name>
</gene>
<dbReference type="Proteomes" id="UP000649179">
    <property type="component" value="Unassembled WGS sequence"/>
</dbReference>
<reference evidence="1" key="2">
    <citation type="submission" date="2020-09" db="EMBL/GenBank/DDBJ databases">
        <authorList>
            <person name="Sun Q."/>
            <person name="Zhou Y."/>
        </authorList>
    </citation>
    <scope>NUCLEOTIDE SEQUENCE</scope>
    <source>
        <strain evidence="1">CGMCC 1.16067</strain>
    </source>
</reference>
<dbReference type="Gene3D" id="3.40.50.300">
    <property type="entry name" value="P-loop containing nucleotide triphosphate hydrolases"/>
    <property type="match status" value="1"/>
</dbReference>
<reference evidence="1" key="1">
    <citation type="journal article" date="2014" name="Int. J. Syst. Evol. Microbiol.">
        <title>Complete genome sequence of Corynebacterium casei LMG S-19264T (=DSM 44701T), isolated from a smear-ripened cheese.</title>
        <authorList>
            <consortium name="US DOE Joint Genome Institute (JGI-PGF)"/>
            <person name="Walter F."/>
            <person name="Albersmeier A."/>
            <person name="Kalinowski J."/>
            <person name="Ruckert C."/>
        </authorList>
    </citation>
    <scope>NUCLEOTIDE SEQUENCE</scope>
    <source>
        <strain evidence="1">CGMCC 1.16067</strain>
    </source>
</reference>
<keyword evidence="2" id="KW-1185">Reference proteome</keyword>
<evidence type="ECO:0000313" key="2">
    <source>
        <dbReference type="Proteomes" id="UP000649179"/>
    </source>
</evidence>
<accession>A0A917BUC2</accession>
<dbReference type="RefSeq" id="WP_188781213.1">
    <property type="nucleotide sequence ID" value="NZ_BMKQ01000002.1"/>
</dbReference>
<organism evidence="1 2">
    <name type="scientific">Marmoricola endophyticus</name>
    <dbReference type="NCBI Taxonomy" id="2040280"/>
    <lineage>
        <taxon>Bacteria</taxon>
        <taxon>Bacillati</taxon>
        <taxon>Actinomycetota</taxon>
        <taxon>Actinomycetes</taxon>
        <taxon>Propionibacteriales</taxon>
        <taxon>Nocardioidaceae</taxon>
        <taxon>Marmoricola</taxon>
    </lineage>
</organism>
<dbReference type="SUPFAM" id="SSF52540">
    <property type="entry name" value="P-loop containing nucleoside triphosphate hydrolases"/>
    <property type="match status" value="1"/>
</dbReference>
<sequence>MGVLDGERPTVLLAAAGAGWEPAALAVLASASVVVVKRCVDLADLLASASAGQADVAVVAAETPGLDASAVTDLLRHDVRTVAVGEEGRVALSRIGVVELVPATDLAHLPDAVESAGRRDLVCDPEPEPDVPELPGDDAVPGRVVVVWGPTGGPGRTTVALGLAAERAHRGVGPGRRAVRVVLADLDPYGGSLAQHLGAVDEVSGVLAAARFANLGELDERRFTGARRQVSPGLELLSGLPRADRWVEVREGVTADIVTAAARIGDVVADTGFCLEDLDTELGRAGGGRNRMTLEALAVADEVVVVGAADPVGLSRLARGLHELGEAVPGTPVRVVVNRMRESLGWDEGDVTRMVGGFARPLGVHFLPDDRPSCDAALAEGLSLVEGRDGPLRRAIAELTSAVFPESVAAAAGRRTSRGARRRRG</sequence>
<proteinExistence type="predicted"/>
<protein>
    <submittedName>
        <fullName evidence="1">Pilus biosynthesis protein CpaE</fullName>
    </submittedName>
</protein>
<comment type="caution">
    <text evidence="1">The sequence shown here is derived from an EMBL/GenBank/DDBJ whole genome shotgun (WGS) entry which is preliminary data.</text>
</comment>
<name>A0A917BUC2_9ACTN</name>
<evidence type="ECO:0000313" key="1">
    <source>
        <dbReference type="EMBL" id="GGF56628.1"/>
    </source>
</evidence>
<dbReference type="AlphaFoldDB" id="A0A917BUC2"/>